<protein>
    <submittedName>
        <fullName evidence="2">38990_t:CDS:1</fullName>
    </submittedName>
</protein>
<organism evidence="2 3">
    <name type="scientific">Gigaspora margarita</name>
    <dbReference type="NCBI Taxonomy" id="4874"/>
    <lineage>
        <taxon>Eukaryota</taxon>
        <taxon>Fungi</taxon>
        <taxon>Fungi incertae sedis</taxon>
        <taxon>Mucoromycota</taxon>
        <taxon>Glomeromycotina</taxon>
        <taxon>Glomeromycetes</taxon>
        <taxon>Diversisporales</taxon>
        <taxon>Gigasporaceae</taxon>
        <taxon>Gigaspora</taxon>
    </lineage>
</organism>
<feature type="non-terminal residue" evidence="2">
    <location>
        <position position="1"/>
    </location>
</feature>
<feature type="compositionally biased region" description="Basic and acidic residues" evidence="1">
    <location>
        <begin position="101"/>
        <end position="111"/>
    </location>
</feature>
<name>A0ABN7XGV5_GIGMA</name>
<evidence type="ECO:0000313" key="3">
    <source>
        <dbReference type="Proteomes" id="UP000789901"/>
    </source>
</evidence>
<comment type="caution">
    <text evidence="2">The sequence shown here is derived from an EMBL/GenBank/DDBJ whole genome shotgun (WGS) entry which is preliminary data.</text>
</comment>
<dbReference type="Proteomes" id="UP000789901">
    <property type="component" value="Unassembled WGS sequence"/>
</dbReference>
<reference evidence="2 3" key="1">
    <citation type="submission" date="2021-06" db="EMBL/GenBank/DDBJ databases">
        <authorList>
            <person name="Kallberg Y."/>
            <person name="Tangrot J."/>
            <person name="Rosling A."/>
        </authorList>
    </citation>
    <scope>NUCLEOTIDE SEQUENCE [LARGE SCALE GENOMIC DNA]</scope>
    <source>
        <strain evidence="2 3">120-4 pot B 10/14</strain>
    </source>
</reference>
<feature type="non-terminal residue" evidence="2">
    <location>
        <position position="111"/>
    </location>
</feature>
<dbReference type="EMBL" id="CAJVQB010124401">
    <property type="protein sequence ID" value="CAG8853449.1"/>
    <property type="molecule type" value="Genomic_DNA"/>
</dbReference>
<accession>A0ABN7XGV5</accession>
<feature type="region of interest" description="Disordered" evidence="1">
    <location>
        <begin position="82"/>
        <end position="111"/>
    </location>
</feature>
<keyword evidence="3" id="KW-1185">Reference proteome</keyword>
<evidence type="ECO:0000313" key="2">
    <source>
        <dbReference type="EMBL" id="CAG8853449.1"/>
    </source>
</evidence>
<feature type="compositionally biased region" description="Polar residues" evidence="1">
    <location>
        <begin position="89"/>
        <end position="100"/>
    </location>
</feature>
<gene>
    <name evidence="2" type="ORF">GMARGA_LOCUS42270</name>
</gene>
<evidence type="ECO:0000256" key="1">
    <source>
        <dbReference type="SAM" id="MobiDB-lite"/>
    </source>
</evidence>
<sequence length="111" mass="12804">VQTQDGNQIFSGKELRSKALLRNFYSSSNVDTLKKNGSFQLKMILKKSNQITQTFYEPDARRGSKKYMELGIRKALKEKVLDGAEKKSMSSSTEQIQSPPKNRDRHYEEKN</sequence>
<proteinExistence type="predicted"/>